<evidence type="ECO:0000256" key="2">
    <source>
        <dbReference type="ARBA" id="ARBA00009694"/>
    </source>
</evidence>
<feature type="signal peptide" evidence="7">
    <location>
        <begin position="1"/>
        <end position="24"/>
    </location>
</feature>
<keyword evidence="4 6" id="KW-1133">Transmembrane helix</keyword>
<keyword evidence="3 6" id="KW-0812">Transmembrane</keyword>
<evidence type="ECO:0000256" key="7">
    <source>
        <dbReference type="SAM" id="SignalP"/>
    </source>
</evidence>
<dbReference type="AlphaFoldDB" id="A0A1H6RJM5"/>
<evidence type="ECO:0000256" key="5">
    <source>
        <dbReference type="ARBA" id="ARBA00023136"/>
    </source>
</evidence>
<dbReference type="Pfam" id="PF04241">
    <property type="entry name" value="DUF423"/>
    <property type="match status" value="1"/>
</dbReference>
<feature type="transmembrane region" description="Helical" evidence="6">
    <location>
        <begin position="73"/>
        <end position="92"/>
    </location>
</feature>
<evidence type="ECO:0000256" key="6">
    <source>
        <dbReference type="SAM" id="Phobius"/>
    </source>
</evidence>
<dbReference type="PANTHER" id="PTHR43461">
    <property type="entry name" value="TRANSMEMBRANE PROTEIN 256"/>
    <property type="match status" value="1"/>
</dbReference>
<evidence type="ECO:0000313" key="9">
    <source>
        <dbReference type="Proteomes" id="UP000242999"/>
    </source>
</evidence>
<gene>
    <name evidence="8" type="ORF">SAMN05421831_10494</name>
</gene>
<accession>A0A1H6RJM5</accession>
<evidence type="ECO:0000256" key="4">
    <source>
        <dbReference type="ARBA" id="ARBA00022989"/>
    </source>
</evidence>
<feature type="transmembrane region" description="Helical" evidence="6">
    <location>
        <begin position="98"/>
        <end position="122"/>
    </location>
</feature>
<sequence>MRISAWMSVSACSGALGVALGAFAAHGLKNTLTPYLLEVFQTGVEYQMLHTLALAWVCVWMHRDPDNPWWSSVAWAWTLGMMFFSGSLYLLALTGIHYLGFITPIGGSLLILGWLLILVAIYKHNHQQSA</sequence>
<evidence type="ECO:0000313" key="8">
    <source>
        <dbReference type="EMBL" id="SEI56008.1"/>
    </source>
</evidence>
<feature type="transmembrane region" description="Helical" evidence="6">
    <location>
        <begin position="40"/>
        <end position="61"/>
    </location>
</feature>
<dbReference type="EMBL" id="FNYH01000004">
    <property type="protein sequence ID" value="SEI56008.1"/>
    <property type="molecule type" value="Genomic_DNA"/>
</dbReference>
<dbReference type="RefSeq" id="WP_245710442.1">
    <property type="nucleotide sequence ID" value="NZ_FNYH01000004.1"/>
</dbReference>
<dbReference type="PANTHER" id="PTHR43461:SF1">
    <property type="entry name" value="TRANSMEMBRANE PROTEIN 256"/>
    <property type="match status" value="1"/>
</dbReference>
<proteinExistence type="inferred from homology"/>
<dbReference type="STRING" id="64971.SAMN05421831_10494"/>
<organism evidence="8 9">
    <name type="scientific">Allopseudospirillum japonicum</name>
    <dbReference type="NCBI Taxonomy" id="64971"/>
    <lineage>
        <taxon>Bacteria</taxon>
        <taxon>Pseudomonadati</taxon>
        <taxon>Pseudomonadota</taxon>
        <taxon>Gammaproteobacteria</taxon>
        <taxon>Oceanospirillales</taxon>
        <taxon>Oceanospirillaceae</taxon>
        <taxon>Allopseudospirillum</taxon>
    </lineage>
</organism>
<comment type="subcellular location">
    <subcellularLocation>
        <location evidence="1">Membrane</location>
        <topology evidence="1">Multi-pass membrane protein</topology>
    </subcellularLocation>
</comment>
<comment type="similarity">
    <text evidence="2">Belongs to the UPF0382 family.</text>
</comment>
<evidence type="ECO:0000256" key="3">
    <source>
        <dbReference type="ARBA" id="ARBA00022692"/>
    </source>
</evidence>
<name>A0A1H6RJM5_9GAMM</name>
<protein>
    <submittedName>
        <fullName evidence="8">Uncharacterized membrane protein YgdD, TMEM256/DUF423 family</fullName>
    </submittedName>
</protein>
<keyword evidence="9" id="KW-1185">Reference proteome</keyword>
<dbReference type="Proteomes" id="UP000242999">
    <property type="component" value="Unassembled WGS sequence"/>
</dbReference>
<keyword evidence="7" id="KW-0732">Signal</keyword>
<evidence type="ECO:0000256" key="1">
    <source>
        <dbReference type="ARBA" id="ARBA00004141"/>
    </source>
</evidence>
<dbReference type="GO" id="GO:0005886">
    <property type="term" value="C:plasma membrane"/>
    <property type="evidence" value="ECO:0007669"/>
    <property type="project" value="TreeGrafter"/>
</dbReference>
<reference evidence="9" key="1">
    <citation type="submission" date="2016-10" db="EMBL/GenBank/DDBJ databases">
        <authorList>
            <person name="Varghese N."/>
            <person name="Submissions S."/>
        </authorList>
    </citation>
    <scope>NUCLEOTIDE SEQUENCE [LARGE SCALE GENOMIC DNA]</scope>
    <source>
        <strain evidence="9">DSM 7165</strain>
    </source>
</reference>
<dbReference type="InterPro" id="IPR006696">
    <property type="entry name" value="DUF423"/>
</dbReference>
<feature type="chain" id="PRO_5017227146" evidence="7">
    <location>
        <begin position="25"/>
        <end position="130"/>
    </location>
</feature>
<keyword evidence="5 6" id="KW-0472">Membrane</keyword>